<comment type="caution">
    <text evidence="1">The sequence shown here is derived from an EMBL/GenBank/DDBJ whole genome shotgun (WGS) entry which is preliminary data.</text>
</comment>
<evidence type="ECO:0000313" key="2">
    <source>
        <dbReference type="EMBL" id="KKN16072.1"/>
    </source>
</evidence>
<protein>
    <submittedName>
        <fullName evidence="1">Uncharacterized protein</fullName>
    </submittedName>
</protein>
<dbReference type="AlphaFoldDB" id="A0A0F9KEC2"/>
<accession>A0A0F9KEC2</accession>
<proteinExistence type="predicted"/>
<evidence type="ECO:0000313" key="1">
    <source>
        <dbReference type="EMBL" id="KKM80263.1"/>
    </source>
</evidence>
<name>A0A0F9KEC2_9ZZZZ</name>
<dbReference type="EMBL" id="LAZR01003651">
    <property type="protein sequence ID" value="KKN16072.1"/>
    <property type="molecule type" value="Genomic_DNA"/>
</dbReference>
<gene>
    <name evidence="2" type="ORF">LCGC14_0979610</name>
    <name evidence="1" type="ORF">LCGC14_1341680</name>
</gene>
<organism evidence="1">
    <name type="scientific">marine sediment metagenome</name>
    <dbReference type="NCBI Taxonomy" id="412755"/>
    <lineage>
        <taxon>unclassified sequences</taxon>
        <taxon>metagenomes</taxon>
        <taxon>ecological metagenomes</taxon>
    </lineage>
</organism>
<reference evidence="1" key="1">
    <citation type="journal article" date="2015" name="Nature">
        <title>Complex archaea that bridge the gap between prokaryotes and eukaryotes.</title>
        <authorList>
            <person name="Spang A."/>
            <person name="Saw J.H."/>
            <person name="Jorgensen S.L."/>
            <person name="Zaremba-Niedzwiedzka K."/>
            <person name="Martijn J."/>
            <person name="Lind A.E."/>
            <person name="van Eijk R."/>
            <person name="Schleper C."/>
            <person name="Guy L."/>
            <person name="Ettema T.J."/>
        </authorList>
    </citation>
    <scope>NUCLEOTIDE SEQUENCE</scope>
</reference>
<dbReference type="EMBL" id="LAZR01008210">
    <property type="protein sequence ID" value="KKM80263.1"/>
    <property type="molecule type" value="Genomic_DNA"/>
</dbReference>
<sequence length="96" mass="11078">MKEADCRCYQVEMGTARKCLLHHRVPCCYGSAIYGRSGCTCQRSARLCRSCGQTVGGERAQTMLEGTVVYIRNWRDPEDGARRYKEIEPKVWVERR</sequence>